<evidence type="ECO:0000313" key="5">
    <source>
        <dbReference type="EMBL" id="QIV81622.1"/>
    </source>
</evidence>
<evidence type="ECO:0000256" key="3">
    <source>
        <dbReference type="ARBA" id="ARBA00023163"/>
    </source>
</evidence>
<dbReference type="GO" id="GO:0006950">
    <property type="term" value="P:response to stress"/>
    <property type="evidence" value="ECO:0007669"/>
    <property type="project" value="TreeGrafter"/>
</dbReference>
<gene>
    <name evidence="5" type="ORF">EXE63_12500</name>
</gene>
<evidence type="ECO:0000259" key="4">
    <source>
        <dbReference type="PROSITE" id="PS50995"/>
    </source>
</evidence>
<dbReference type="PANTHER" id="PTHR33164:SF64">
    <property type="entry name" value="TRANSCRIPTIONAL REGULATOR SLYA"/>
    <property type="match status" value="1"/>
</dbReference>
<dbReference type="AlphaFoldDB" id="A0A6H0S221"/>
<dbReference type="Proteomes" id="UP000501849">
    <property type="component" value="Chromosome"/>
</dbReference>
<dbReference type="Gene3D" id="1.10.10.10">
    <property type="entry name" value="Winged helix-like DNA-binding domain superfamily/Winged helix DNA-binding domain"/>
    <property type="match status" value="1"/>
</dbReference>
<evidence type="ECO:0000256" key="1">
    <source>
        <dbReference type="ARBA" id="ARBA00023015"/>
    </source>
</evidence>
<accession>A0A6H0S221</accession>
<dbReference type="InterPro" id="IPR000835">
    <property type="entry name" value="HTH_MarR-typ"/>
</dbReference>
<feature type="domain" description="HTH marR-type" evidence="4">
    <location>
        <begin position="11"/>
        <end position="142"/>
    </location>
</feature>
<proteinExistence type="predicted"/>
<dbReference type="RefSeq" id="WP_168142224.1">
    <property type="nucleotide sequence ID" value="NZ_CP038799.1"/>
</dbReference>
<name>A0A6H0S221_9MYCO</name>
<dbReference type="PROSITE" id="PS50995">
    <property type="entry name" value="HTH_MARR_2"/>
    <property type="match status" value="1"/>
</dbReference>
<dbReference type="InterPro" id="IPR036388">
    <property type="entry name" value="WH-like_DNA-bd_sf"/>
</dbReference>
<organism evidence="5 6">
    <name type="scientific">Mycolicibacterium frederiksbergense</name>
    <dbReference type="NCBI Taxonomy" id="117567"/>
    <lineage>
        <taxon>Bacteria</taxon>
        <taxon>Bacillati</taxon>
        <taxon>Actinomycetota</taxon>
        <taxon>Actinomycetes</taxon>
        <taxon>Mycobacteriales</taxon>
        <taxon>Mycobacteriaceae</taxon>
        <taxon>Mycolicibacterium</taxon>
    </lineage>
</organism>
<keyword evidence="2" id="KW-0238">DNA-binding</keyword>
<dbReference type="SUPFAM" id="SSF46785">
    <property type="entry name" value="Winged helix' DNA-binding domain"/>
    <property type="match status" value="1"/>
</dbReference>
<keyword evidence="3" id="KW-0804">Transcription</keyword>
<reference evidence="5 6" key="1">
    <citation type="submission" date="2019-04" db="EMBL/GenBank/DDBJ databases">
        <title>Draft, Whole-Genome Sequence of the Anthracene-degrading Mycobacterium frederiksbergense LB501T, Isolated from a Polycyclic Aromatic Hydrocarbon (PAH)-Contaminated Soil.</title>
        <authorList>
            <person name="Augelletti F."/>
        </authorList>
    </citation>
    <scope>NUCLEOTIDE SEQUENCE [LARGE SCALE GENOMIC DNA]</scope>
    <source>
        <strain evidence="5 6">LB 501T</strain>
    </source>
</reference>
<dbReference type="PANTHER" id="PTHR33164">
    <property type="entry name" value="TRANSCRIPTIONAL REGULATOR, MARR FAMILY"/>
    <property type="match status" value="1"/>
</dbReference>
<dbReference type="GO" id="GO:0003677">
    <property type="term" value="F:DNA binding"/>
    <property type="evidence" value="ECO:0007669"/>
    <property type="project" value="UniProtKB-KW"/>
</dbReference>
<sequence>MSGPALGGRTGSSVAVAMLRAARRLGSDLEAELQRADLGIDHWLVIDVLAGSDGLTMADLQSATMIAGPTQTRVVDKLVSRSLAYREVDKFDRRKVRVYVSTRGVALHAELQPAVEAVEQSWLDDHADEIRGGIAAHHADKP</sequence>
<dbReference type="InterPro" id="IPR036390">
    <property type="entry name" value="WH_DNA-bd_sf"/>
</dbReference>
<dbReference type="EMBL" id="CP038799">
    <property type="protein sequence ID" value="QIV81622.1"/>
    <property type="molecule type" value="Genomic_DNA"/>
</dbReference>
<dbReference type="Pfam" id="PF12802">
    <property type="entry name" value="MarR_2"/>
    <property type="match status" value="1"/>
</dbReference>
<keyword evidence="1" id="KW-0805">Transcription regulation</keyword>
<protein>
    <submittedName>
        <fullName evidence="5">MarR family transcriptional regulator</fullName>
    </submittedName>
</protein>
<evidence type="ECO:0000256" key="2">
    <source>
        <dbReference type="ARBA" id="ARBA00023125"/>
    </source>
</evidence>
<keyword evidence="6" id="KW-1185">Reference proteome</keyword>
<dbReference type="GO" id="GO:0003700">
    <property type="term" value="F:DNA-binding transcription factor activity"/>
    <property type="evidence" value="ECO:0007669"/>
    <property type="project" value="InterPro"/>
</dbReference>
<evidence type="ECO:0000313" key="6">
    <source>
        <dbReference type="Proteomes" id="UP000501849"/>
    </source>
</evidence>
<dbReference type="SMART" id="SM00347">
    <property type="entry name" value="HTH_MARR"/>
    <property type="match status" value="1"/>
</dbReference>
<dbReference type="KEGG" id="mfre:EXE63_12500"/>
<dbReference type="InterPro" id="IPR039422">
    <property type="entry name" value="MarR/SlyA-like"/>
</dbReference>